<dbReference type="AlphaFoldDB" id="A0A0N4UVL0"/>
<sequence>MLVVHVRRHTGEKPNFPGCGKAYSRLENLKTHMRTHTGERPYKCEFASCTKAFSNASDRAKHQNRTHSDTKPYQCTIADCIKSYTDPSSLRKHIKTIHGEDAYEEAKRNKQPHRRRINGSKYGNSSISSPPQLQSMNSISPPPQLNPISQFSSFQNSFVLC</sequence>
<keyword evidence="8" id="KW-0539">Nucleus</keyword>
<evidence type="ECO:0000256" key="6">
    <source>
        <dbReference type="ARBA" id="ARBA00022833"/>
    </source>
</evidence>
<gene>
    <name evidence="12" type="ORF">EVEC_LOCUS1193</name>
</gene>
<evidence type="ECO:0000256" key="9">
    <source>
        <dbReference type="PROSITE-ProRule" id="PRU00042"/>
    </source>
</evidence>
<dbReference type="Gene3D" id="3.30.160.60">
    <property type="entry name" value="Classic Zinc Finger"/>
    <property type="match status" value="3"/>
</dbReference>
<dbReference type="GO" id="GO:0000978">
    <property type="term" value="F:RNA polymerase II cis-regulatory region sequence-specific DNA binding"/>
    <property type="evidence" value="ECO:0007669"/>
    <property type="project" value="TreeGrafter"/>
</dbReference>
<feature type="domain" description="C2H2-type" evidence="11">
    <location>
        <begin position="19"/>
        <end position="41"/>
    </location>
</feature>
<keyword evidence="3" id="KW-0479">Metal-binding</keyword>
<dbReference type="Proteomes" id="UP000274131">
    <property type="component" value="Unassembled WGS sequence"/>
</dbReference>
<dbReference type="Pfam" id="PF00096">
    <property type="entry name" value="zf-C2H2"/>
    <property type="match status" value="3"/>
</dbReference>
<dbReference type="PANTHER" id="PTHR45718:SF4">
    <property type="entry name" value="TRANSCRIPTIONAL ACTIVATOR CUBITUS INTERRUPTUS"/>
    <property type="match status" value="1"/>
</dbReference>
<dbReference type="EMBL" id="UXUI01007181">
    <property type="protein sequence ID" value="VDD86050.1"/>
    <property type="molecule type" value="Genomic_DNA"/>
</dbReference>
<dbReference type="FunFam" id="3.30.160.60:FF:000036">
    <property type="entry name" value="GLI family zinc finger 3"/>
    <property type="match status" value="1"/>
</dbReference>
<evidence type="ECO:0000256" key="10">
    <source>
        <dbReference type="SAM" id="MobiDB-lite"/>
    </source>
</evidence>
<dbReference type="STRING" id="51028.A0A0N4UVL0"/>
<evidence type="ECO:0000256" key="7">
    <source>
        <dbReference type="ARBA" id="ARBA00023125"/>
    </source>
</evidence>
<reference evidence="12 13" key="2">
    <citation type="submission" date="2018-10" db="EMBL/GenBank/DDBJ databases">
        <authorList>
            <consortium name="Pathogen Informatics"/>
        </authorList>
    </citation>
    <scope>NUCLEOTIDE SEQUENCE [LARGE SCALE GENOMIC DNA]</scope>
</reference>
<evidence type="ECO:0000256" key="3">
    <source>
        <dbReference type="ARBA" id="ARBA00022723"/>
    </source>
</evidence>
<evidence type="ECO:0000256" key="1">
    <source>
        <dbReference type="ARBA" id="ARBA00004123"/>
    </source>
</evidence>
<keyword evidence="5 9" id="KW-0863">Zinc-finger</keyword>
<evidence type="ECO:0000313" key="12">
    <source>
        <dbReference type="EMBL" id="VDD86050.1"/>
    </source>
</evidence>
<dbReference type="FunFam" id="3.30.160.60:FF:002343">
    <property type="entry name" value="Zinc finger protein 33A"/>
    <property type="match status" value="1"/>
</dbReference>
<dbReference type="PROSITE" id="PS00028">
    <property type="entry name" value="ZINC_FINGER_C2H2_1"/>
    <property type="match status" value="2"/>
</dbReference>
<feature type="compositionally biased region" description="Basic residues" evidence="10">
    <location>
        <begin position="109"/>
        <end position="118"/>
    </location>
</feature>
<dbReference type="WBParaSite" id="EVEC_0000148501-mRNA-1">
    <property type="protein sequence ID" value="EVEC_0000148501-mRNA-1"/>
    <property type="gene ID" value="EVEC_0000148501"/>
</dbReference>
<evidence type="ECO:0000313" key="14">
    <source>
        <dbReference type="WBParaSite" id="EVEC_0000148501-mRNA-1"/>
    </source>
</evidence>
<feature type="compositionally biased region" description="Polar residues" evidence="10">
    <location>
        <begin position="121"/>
        <end position="139"/>
    </location>
</feature>
<comment type="subcellular location">
    <subcellularLocation>
        <location evidence="1">Nucleus</location>
    </subcellularLocation>
</comment>
<accession>A0A0N4UVL0</accession>
<dbReference type="SUPFAM" id="SSF57667">
    <property type="entry name" value="beta-beta-alpha zinc fingers"/>
    <property type="match status" value="2"/>
</dbReference>
<reference evidence="14" key="1">
    <citation type="submission" date="2017-02" db="UniProtKB">
        <authorList>
            <consortium name="WormBaseParasite"/>
        </authorList>
    </citation>
    <scope>IDENTIFICATION</scope>
</reference>
<dbReference type="FunFam" id="3.30.160.60:FF:000019">
    <property type="entry name" value="GLI family zinc finger 3"/>
    <property type="match status" value="1"/>
</dbReference>
<protein>
    <submittedName>
        <fullName evidence="14">C2H2-type domain-containing protein</fullName>
    </submittedName>
</protein>
<name>A0A0N4UVL0_ENTVE</name>
<dbReference type="GO" id="GO:0000981">
    <property type="term" value="F:DNA-binding transcription factor activity, RNA polymerase II-specific"/>
    <property type="evidence" value="ECO:0007669"/>
    <property type="project" value="TreeGrafter"/>
</dbReference>
<feature type="region of interest" description="Disordered" evidence="10">
    <location>
        <begin position="102"/>
        <end position="142"/>
    </location>
</feature>
<evidence type="ECO:0000256" key="8">
    <source>
        <dbReference type="ARBA" id="ARBA00023242"/>
    </source>
</evidence>
<dbReference type="InterPro" id="IPR013087">
    <property type="entry name" value="Znf_C2H2_type"/>
</dbReference>
<evidence type="ECO:0000313" key="13">
    <source>
        <dbReference type="Proteomes" id="UP000274131"/>
    </source>
</evidence>
<dbReference type="PANTHER" id="PTHR45718">
    <property type="entry name" value="TRANSCRIPTIONAL ACTIVATOR CUBITUS INTERRUPTUS"/>
    <property type="match status" value="1"/>
</dbReference>
<evidence type="ECO:0000256" key="5">
    <source>
        <dbReference type="ARBA" id="ARBA00022771"/>
    </source>
</evidence>
<dbReference type="GO" id="GO:0005634">
    <property type="term" value="C:nucleus"/>
    <property type="evidence" value="ECO:0007669"/>
    <property type="project" value="UniProtKB-SubCell"/>
</dbReference>
<dbReference type="InterPro" id="IPR043359">
    <property type="entry name" value="GLI-like"/>
</dbReference>
<evidence type="ECO:0000256" key="4">
    <source>
        <dbReference type="ARBA" id="ARBA00022737"/>
    </source>
</evidence>
<evidence type="ECO:0000256" key="2">
    <source>
        <dbReference type="ARBA" id="ARBA00010831"/>
    </source>
</evidence>
<keyword evidence="13" id="KW-1185">Reference proteome</keyword>
<dbReference type="InterPro" id="IPR036236">
    <property type="entry name" value="Znf_C2H2_sf"/>
</dbReference>
<feature type="domain" description="C2H2-type" evidence="11">
    <location>
        <begin position="73"/>
        <end position="103"/>
    </location>
</feature>
<keyword evidence="7" id="KW-0238">DNA-binding</keyword>
<feature type="domain" description="C2H2-type" evidence="11">
    <location>
        <begin position="42"/>
        <end position="72"/>
    </location>
</feature>
<organism evidence="14">
    <name type="scientific">Enterobius vermicularis</name>
    <name type="common">Human pinworm</name>
    <dbReference type="NCBI Taxonomy" id="51028"/>
    <lineage>
        <taxon>Eukaryota</taxon>
        <taxon>Metazoa</taxon>
        <taxon>Ecdysozoa</taxon>
        <taxon>Nematoda</taxon>
        <taxon>Chromadorea</taxon>
        <taxon>Rhabditida</taxon>
        <taxon>Spirurina</taxon>
        <taxon>Oxyuridomorpha</taxon>
        <taxon>Oxyuroidea</taxon>
        <taxon>Oxyuridae</taxon>
        <taxon>Enterobius</taxon>
    </lineage>
</organism>
<dbReference type="OrthoDB" id="3214149at2759"/>
<keyword evidence="6" id="KW-0862">Zinc</keyword>
<dbReference type="PROSITE" id="PS50157">
    <property type="entry name" value="ZINC_FINGER_C2H2_2"/>
    <property type="match status" value="3"/>
</dbReference>
<dbReference type="GO" id="GO:0008270">
    <property type="term" value="F:zinc ion binding"/>
    <property type="evidence" value="ECO:0007669"/>
    <property type="project" value="UniProtKB-KW"/>
</dbReference>
<proteinExistence type="inferred from homology"/>
<keyword evidence="4" id="KW-0677">Repeat</keyword>
<evidence type="ECO:0000259" key="11">
    <source>
        <dbReference type="PROSITE" id="PS50157"/>
    </source>
</evidence>
<dbReference type="SMART" id="SM00355">
    <property type="entry name" value="ZnF_C2H2"/>
    <property type="match status" value="3"/>
</dbReference>
<comment type="similarity">
    <text evidence="2">Belongs to the GLI C2H2-type zinc-finger protein family.</text>
</comment>